<dbReference type="AlphaFoldDB" id="A0A3M7TCA9"/>
<evidence type="ECO:0000313" key="3">
    <source>
        <dbReference type="EMBL" id="RNA45190.1"/>
    </source>
</evidence>
<accession>A0A3M7TCA9</accession>
<keyword evidence="2" id="KW-1133">Transmembrane helix</keyword>
<name>A0A3M7TCA9_BRAPC</name>
<feature type="transmembrane region" description="Helical" evidence="2">
    <location>
        <begin position="21"/>
        <end position="48"/>
    </location>
</feature>
<protein>
    <submittedName>
        <fullName evidence="3">Uncharacterized protein</fullName>
    </submittedName>
</protein>
<evidence type="ECO:0000256" key="2">
    <source>
        <dbReference type="SAM" id="Phobius"/>
    </source>
</evidence>
<proteinExistence type="predicted"/>
<feature type="compositionally biased region" description="Polar residues" evidence="1">
    <location>
        <begin position="619"/>
        <end position="654"/>
    </location>
</feature>
<organism evidence="3 4">
    <name type="scientific">Brachionus plicatilis</name>
    <name type="common">Marine rotifer</name>
    <name type="synonym">Brachionus muelleri</name>
    <dbReference type="NCBI Taxonomy" id="10195"/>
    <lineage>
        <taxon>Eukaryota</taxon>
        <taxon>Metazoa</taxon>
        <taxon>Spiralia</taxon>
        <taxon>Gnathifera</taxon>
        <taxon>Rotifera</taxon>
        <taxon>Eurotatoria</taxon>
        <taxon>Monogononta</taxon>
        <taxon>Pseudotrocha</taxon>
        <taxon>Ploima</taxon>
        <taxon>Brachionidae</taxon>
        <taxon>Brachionus</taxon>
    </lineage>
</organism>
<keyword evidence="4" id="KW-1185">Reference proteome</keyword>
<gene>
    <name evidence="3" type="ORF">BpHYR1_003458</name>
</gene>
<keyword evidence="2" id="KW-0812">Transmembrane</keyword>
<feature type="compositionally biased region" description="Low complexity" evidence="1">
    <location>
        <begin position="659"/>
        <end position="739"/>
    </location>
</feature>
<comment type="caution">
    <text evidence="3">The sequence shown here is derived from an EMBL/GenBank/DDBJ whole genome shotgun (WGS) entry which is preliminary data.</text>
</comment>
<feature type="compositionally biased region" description="Polar residues" evidence="1">
    <location>
        <begin position="564"/>
        <end position="573"/>
    </location>
</feature>
<feature type="region of interest" description="Disordered" evidence="1">
    <location>
        <begin position="225"/>
        <end position="307"/>
    </location>
</feature>
<evidence type="ECO:0000313" key="4">
    <source>
        <dbReference type="Proteomes" id="UP000276133"/>
    </source>
</evidence>
<reference evidence="3 4" key="1">
    <citation type="journal article" date="2018" name="Sci. Rep.">
        <title>Genomic signatures of local adaptation to the degree of environmental predictability in rotifers.</title>
        <authorList>
            <person name="Franch-Gras L."/>
            <person name="Hahn C."/>
            <person name="Garcia-Roger E.M."/>
            <person name="Carmona M.J."/>
            <person name="Serra M."/>
            <person name="Gomez A."/>
        </authorList>
    </citation>
    <scope>NUCLEOTIDE SEQUENCE [LARGE SCALE GENOMIC DNA]</scope>
    <source>
        <strain evidence="3">HYR1</strain>
    </source>
</reference>
<feature type="compositionally biased region" description="Low complexity" evidence="1">
    <location>
        <begin position="574"/>
        <end position="618"/>
    </location>
</feature>
<dbReference type="EMBL" id="REGN01000010">
    <property type="protein sequence ID" value="RNA45190.1"/>
    <property type="molecule type" value="Genomic_DNA"/>
</dbReference>
<sequence length="745" mass="77185">MYYIVARPRSSASGGLSGFSIGLAILAILGAILLIGGIVALALIPLYISDDDSTTTQTTATTSQSTVSTTQATADTVETLVLDNVAEVNVVEGRTIVNGYDATEMTDFIRTLVIEIEPAANISFNSSNIFVNLIVLNQYTDNNSTANYRGILETINTNASDIEDKAPNTTVDISGISIRRQRISNYELSGFSVSETEFCEIYFIEGREECTKLLTYANGTVTSTSSNSSVIPFTVGSTTTTTKPSTISESNSTSSSSVSVNNTTSDTNLTMTSNSISNETINTTNPTSSSSASVDNTTSDTNLTMTSNSISNETINITNPTLVGDSTINMTLNTEISNVTESQINTTESIIDITSPINVTESTNSTLNETSSVQVVETAEFQGLAEVEETQNARSIMAGNLDISSMIEVLRLIFISIEPSANVNFSTAELQSIGGRRFRIDAVVIRIFTDDTTTINYNGIVRKLETDKEEVENARPENSSASVRINEIKLKRNRQKESIEEILTIKEDENCEIDIFTGIQNCTKTSTIIDENGNTQIVTESLIATNDPFIQETTEETRITALLTSTSNDGSINSKSSQGTSGTGSFEGATTTGASDDSTVSGSSEGSTATGSPTTGLSEGSSATGLSVRSTATGASDDSTVSGSSEGSTATGLSEGSPATGISEGSTATGSSEGSSEGSTATGTSEGSTATGTSDDSTVSGSSEGSTATGSSEGSSATGSSEGSPATGTSDDSTATAGSEGSTVS</sequence>
<keyword evidence="2" id="KW-0472">Membrane</keyword>
<feature type="region of interest" description="Disordered" evidence="1">
    <location>
        <begin position="564"/>
        <end position="745"/>
    </location>
</feature>
<evidence type="ECO:0000256" key="1">
    <source>
        <dbReference type="SAM" id="MobiDB-lite"/>
    </source>
</evidence>
<dbReference type="Proteomes" id="UP000276133">
    <property type="component" value="Unassembled WGS sequence"/>
</dbReference>
<dbReference type="STRING" id="10195.A0A3M7TCA9"/>